<name>A0A699TDB8_TANCI</name>
<protein>
    <submittedName>
        <fullName evidence="1">Uncharacterized protein</fullName>
    </submittedName>
</protein>
<reference evidence="1" key="1">
    <citation type="journal article" date="2019" name="Sci. Rep.">
        <title>Draft genome of Tanacetum cinerariifolium, the natural source of mosquito coil.</title>
        <authorList>
            <person name="Yamashiro T."/>
            <person name="Shiraishi A."/>
            <person name="Satake H."/>
            <person name="Nakayama K."/>
        </authorList>
    </citation>
    <scope>NUCLEOTIDE SEQUENCE</scope>
</reference>
<sequence>MQRRNNFEKELFKDMLPTEEELAYHKELL</sequence>
<feature type="non-terminal residue" evidence="1">
    <location>
        <position position="29"/>
    </location>
</feature>
<organism evidence="1">
    <name type="scientific">Tanacetum cinerariifolium</name>
    <name type="common">Dalmatian daisy</name>
    <name type="synonym">Chrysanthemum cinerariifolium</name>
    <dbReference type="NCBI Taxonomy" id="118510"/>
    <lineage>
        <taxon>Eukaryota</taxon>
        <taxon>Viridiplantae</taxon>
        <taxon>Streptophyta</taxon>
        <taxon>Embryophyta</taxon>
        <taxon>Tracheophyta</taxon>
        <taxon>Spermatophyta</taxon>
        <taxon>Magnoliopsida</taxon>
        <taxon>eudicotyledons</taxon>
        <taxon>Gunneridae</taxon>
        <taxon>Pentapetalae</taxon>
        <taxon>asterids</taxon>
        <taxon>campanulids</taxon>
        <taxon>Asterales</taxon>
        <taxon>Asteraceae</taxon>
        <taxon>Asteroideae</taxon>
        <taxon>Anthemideae</taxon>
        <taxon>Anthemidinae</taxon>
        <taxon>Tanacetum</taxon>
    </lineage>
</organism>
<comment type="caution">
    <text evidence="1">The sequence shown here is derived from an EMBL/GenBank/DDBJ whole genome shotgun (WGS) entry which is preliminary data.</text>
</comment>
<dbReference type="EMBL" id="BKCJ011231476">
    <property type="protein sequence ID" value="GFD07428.1"/>
    <property type="molecule type" value="Genomic_DNA"/>
</dbReference>
<gene>
    <name evidence="1" type="ORF">Tci_879397</name>
</gene>
<proteinExistence type="predicted"/>
<dbReference type="AlphaFoldDB" id="A0A699TDB8"/>
<accession>A0A699TDB8</accession>
<evidence type="ECO:0000313" key="1">
    <source>
        <dbReference type="EMBL" id="GFD07428.1"/>
    </source>
</evidence>